<protein>
    <submittedName>
        <fullName evidence="2">Adenylate/guanylate cyclase domain-containing protein</fullName>
    </submittedName>
</protein>
<dbReference type="InterPro" id="IPR029787">
    <property type="entry name" value="Nucleotide_cyclase"/>
</dbReference>
<dbReference type="GO" id="GO:0004016">
    <property type="term" value="F:adenylate cyclase activity"/>
    <property type="evidence" value="ECO:0007669"/>
    <property type="project" value="UniProtKB-ARBA"/>
</dbReference>
<proteinExistence type="predicted"/>
<dbReference type="SUPFAM" id="SSF55073">
    <property type="entry name" value="Nucleotide cyclase"/>
    <property type="match status" value="1"/>
</dbReference>
<dbReference type="AlphaFoldDB" id="A0A8J7S8J5"/>
<evidence type="ECO:0000259" key="1">
    <source>
        <dbReference type="PROSITE" id="PS50125"/>
    </source>
</evidence>
<evidence type="ECO:0000313" key="2">
    <source>
        <dbReference type="EMBL" id="MBP5858849.1"/>
    </source>
</evidence>
<dbReference type="InterPro" id="IPR001054">
    <property type="entry name" value="A/G_cyclase"/>
</dbReference>
<dbReference type="GO" id="GO:0035556">
    <property type="term" value="P:intracellular signal transduction"/>
    <property type="evidence" value="ECO:0007669"/>
    <property type="project" value="InterPro"/>
</dbReference>
<dbReference type="RefSeq" id="WP_210683442.1">
    <property type="nucleotide sequence ID" value="NZ_JAGMWN010000012.1"/>
</dbReference>
<reference evidence="2" key="1">
    <citation type="submission" date="2021-04" db="EMBL/GenBank/DDBJ databases">
        <authorList>
            <person name="Zhang D.-C."/>
        </authorList>
    </citation>
    <scope>NUCLEOTIDE SEQUENCE</scope>
    <source>
        <strain evidence="2">CGMCC 1.15697</strain>
    </source>
</reference>
<accession>A0A8J7S8J5</accession>
<organism evidence="2 3">
    <name type="scientific">Marivibrio halodurans</name>
    <dbReference type="NCBI Taxonomy" id="2039722"/>
    <lineage>
        <taxon>Bacteria</taxon>
        <taxon>Pseudomonadati</taxon>
        <taxon>Pseudomonadota</taxon>
        <taxon>Alphaproteobacteria</taxon>
        <taxon>Rhodospirillales</taxon>
        <taxon>Rhodospirillaceae</taxon>
        <taxon>Marivibrio</taxon>
    </lineage>
</organism>
<evidence type="ECO:0000313" key="3">
    <source>
        <dbReference type="Proteomes" id="UP000672602"/>
    </source>
</evidence>
<dbReference type="SMART" id="SM00044">
    <property type="entry name" value="CYCc"/>
    <property type="match status" value="1"/>
</dbReference>
<feature type="domain" description="Guanylate cyclase" evidence="1">
    <location>
        <begin position="496"/>
        <end position="614"/>
    </location>
</feature>
<dbReference type="Pfam" id="PF00211">
    <property type="entry name" value="Guanylate_cyc"/>
    <property type="match status" value="1"/>
</dbReference>
<dbReference type="GO" id="GO:0009190">
    <property type="term" value="P:cyclic nucleotide biosynthetic process"/>
    <property type="evidence" value="ECO:0007669"/>
    <property type="project" value="InterPro"/>
</dbReference>
<sequence length="675" mass="71197">MSDSDMLAALAGHGLDPSSYEADDFERAVRVLIRDGQYFVAHDLARTGLERFPADRELQRLGAEAALSAGAFGEAKRLAAPLEAALVRNNPRVRAAYDRMVEVMRAIDPKADAPDDAALDAISGLASAMQAMAEAGLSRASDGSDGASFALLGRLHLTLWSREGGEEELARARDVLEDGWRLTDRPDLGALAAVAVYLTGESGRAEALARAALAKAEAAGAPPPSVEALLIAGAPAEAVALMASDPPTSDGAAQLNRRLDQLAARGLAVPEAVRAAVCPPAIALFTGHMIDAPDRPSARFPAGCERAAKAAIAAKLEEIDCRIGYAAAAQGGDILFLEALAERGAEVNIVLPFARADFVEASVAAAGPHWIKRFDNIMKLANTVSYATTEKHLGDDILFRYGAQVMAGMAELRADLLGTAPYLVSLWDGTPTRLVGGTADMTALWAPTGRLRMINLTALRAPDGTPPSDTGLLDALAKAPAPSPEEARTGQRGIQALLFADVVGFSKIHEEHVPDFVRFLTHVAEGLDDAPTPVFLNTWGDAIFAVTDTAAEMARYALALQAAIRAARGRLTGPAAELDLRIALHAGPAYREIDPLTGRPNFYGGHVNRAARIEPVTVPGQVYCSEQYAALLTAEATQEGGAARLDDQPWAIEYIGNMALAKKFGAQKVYSLRAA</sequence>
<gene>
    <name evidence="2" type="ORF">KAJ83_17655</name>
</gene>
<dbReference type="CDD" id="cd07302">
    <property type="entry name" value="CHD"/>
    <property type="match status" value="1"/>
</dbReference>
<dbReference type="Gene3D" id="3.30.70.1230">
    <property type="entry name" value="Nucleotide cyclase"/>
    <property type="match status" value="1"/>
</dbReference>
<dbReference type="EMBL" id="JAGMWN010000012">
    <property type="protein sequence ID" value="MBP5858849.1"/>
    <property type="molecule type" value="Genomic_DNA"/>
</dbReference>
<keyword evidence="3" id="KW-1185">Reference proteome</keyword>
<name>A0A8J7S8J5_9PROT</name>
<dbReference type="Proteomes" id="UP000672602">
    <property type="component" value="Unassembled WGS sequence"/>
</dbReference>
<dbReference type="PROSITE" id="PS50125">
    <property type="entry name" value="GUANYLATE_CYCLASE_2"/>
    <property type="match status" value="1"/>
</dbReference>
<comment type="caution">
    <text evidence="2">The sequence shown here is derived from an EMBL/GenBank/DDBJ whole genome shotgun (WGS) entry which is preliminary data.</text>
</comment>